<dbReference type="GO" id="GO:0016779">
    <property type="term" value="F:nucleotidyltransferase activity"/>
    <property type="evidence" value="ECO:0007669"/>
    <property type="project" value="UniProtKB-KW"/>
</dbReference>
<dbReference type="OrthoDB" id="9791096at2"/>
<dbReference type="SUPFAM" id="SSF52821">
    <property type="entry name" value="Rhodanese/Cell cycle control phosphatase"/>
    <property type="match status" value="1"/>
</dbReference>
<dbReference type="Pfam" id="PF00581">
    <property type="entry name" value="Rhodanese"/>
    <property type="match status" value="1"/>
</dbReference>
<dbReference type="STRING" id="448.Lery_0014"/>
<dbReference type="EMBL" id="LNYA01000001">
    <property type="protein sequence ID" value="KTC99904.1"/>
    <property type="molecule type" value="Genomic_DNA"/>
</dbReference>
<reference evidence="2 3" key="1">
    <citation type="submission" date="2015-11" db="EMBL/GenBank/DDBJ databases">
        <title>Genomic analysis of 38 Legionella species identifies large and diverse effector repertoires.</title>
        <authorList>
            <person name="Burstein D."/>
            <person name="Amaro F."/>
            <person name="Zusman T."/>
            <person name="Lifshitz Z."/>
            <person name="Cohen O."/>
            <person name="Gilbert J.A."/>
            <person name="Pupko T."/>
            <person name="Shuman H.A."/>
            <person name="Segal G."/>
        </authorList>
    </citation>
    <scope>NUCLEOTIDE SEQUENCE [LARGE SCALE GENOMIC DNA]</scope>
    <source>
        <strain evidence="2 3">SE-32A-C8</strain>
    </source>
</reference>
<accession>A0A0W0TWL8</accession>
<keyword evidence="2" id="KW-0808">Transferase</keyword>
<feature type="domain" description="Rhodanese" evidence="1">
    <location>
        <begin position="20"/>
        <end position="110"/>
    </location>
</feature>
<dbReference type="Proteomes" id="UP000054773">
    <property type="component" value="Unassembled WGS sequence"/>
</dbReference>
<dbReference type="PANTHER" id="PTHR44086:SF10">
    <property type="entry name" value="THIOSULFATE SULFURTRANSFERASE_RHODANESE-LIKE DOMAIN-CONTAINING PROTEIN 3"/>
    <property type="match status" value="1"/>
</dbReference>
<dbReference type="PATRIC" id="fig|448.7.peg.15"/>
<dbReference type="SMART" id="SM00450">
    <property type="entry name" value="RHOD"/>
    <property type="match status" value="1"/>
</dbReference>
<dbReference type="InterPro" id="IPR036873">
    <property type="entry name" value="Rhodanese-like_dom_sf"/>
</dbReference>
<comment type="caution">
    <text evidence="2">The sequence shown here is derived from an EMBL/GenBank/DDBJ whole genome shotgun (WGS) entry which is preliminary data.</text>
</comment>
<dbReference type="CDD" id="cd00158">
    <property type="entry name" value="RHOD"/>
    <property type="match status" value="1"/>
</dbReference>
<dbReference type="InterPro" id="IPR001763">
    <property type="entry name" value="Rhodanese-like_dom"/>
</dbReference>
<evidence type="ECO:0000313" key="2">
    <source>
        <dbReference type="EMBL" id="KTC99904.1"/>
    </source>
</evidence>
<sequence length="110" mass="12309">MTNNPIKTINSHELKKRWDNNSSLCVVDVRELDEWQEVHIPGAHHIPKDEIAARIKDVAPDLDSPVYLHCKGGVRSLTAAQTLKDLGYTALYSLDGGIMDWIKAGYPVDK</sequence>
<dbReference type="AlphaFoldDB" id="A0A0W0TWL8"/>
<keyword evidence="2" id="KW-0548">Nucleotidyltransferase</keyword>
<proteinExistence type="predicted"/>
<dbReference type="PROSITE" id="PS50206">
    <property type="entry name" value="RHODANESE_3"/>
    <property type="match status" value="1"/>
</dbReference>
<organism evidence="2 3">
    <name type="scientific">Legionella erythra</name>
    <dbReference type="NCBI Taxonomy" id="448"/>
    <lineage>
        <taxon>Bacteria</taxon>
        <taxon>Pseudomonadati</taxon>
        <taxon>Pseudomonadota</taxon>
        <taxon>Gammaproteobacteria</taxon>
        <taxon>Legionellales</taxon>
        <taxon>Legionellaceae</taxon>
        <taxon>Legionella</taxon>
    </lineage>
</organism>
<dbReference type="PANTHER" id="PTHR44086">
    <property type="entry name" value="THIOSULFATE SULFURTRANSFERASE RDL2, MITOCHONDRIAL-RELATED"/>
    <property type="match status" value="1"/>
</dbReference>
<keyword evidence="3" id="KW-1185">Reference proteome</keyword>
<dbReference type="RefSeq" id="WP_058525207.1">
    <property type="nucleotide sequence ID" value="NZ_CAAAHY010000004.1"/>
</dbReference>
<dbReference type="GO" id="GO:0004792">
    <property type="term" value="F:thiosulfate-cyanide sulfurtransferase activity"/>
    <property type="evidence" value="ECO:0007669"/>
    <property type="project" value="TreeGrafter"/>
</dbReference>
<name>A0A0W0TWL8_LEGER</name>
<evidence type="ECO:0000313" key="3">
    <source>
        <dbReference type="Proteomes" id="UP000054773"/>
    </source>
</evidence>
<dbReference type="Gene3D" id="3.40.250.10">
    <property type="entry name" value="Rhodanese-like domain"/>
    <property type="match status" value="1"/>
</dbReference>
<protein>
    <submittedName>
        <fullName evidence="2">Putative adenylyltransferase/sulfurtransferase MoeZ</fullName>
    </submittedName>
</protein>
<gene>
    <name evidence="2" type="primary">moeZ_1</name>
    <name evidence="2" type="ORF">Lery_0014</name>
</gene>
<evidence type="ECO:0000259" key="1">
    <source>
        <dbReference type="PROSITE" id="PS50206"/>
    </source>
</evidence>